<dbReference type="CDD" id="cd02966">
    <property type="entry name" value="TlpA_like_family"/>
    <property type="match status" value="1"/>
</dbReference>
<dbReference type="PANTHER" id="PTHR42852:SF13">
    <property type="entry name" value="PROTEIN DIPZ"/>
    <property type="match status" value="1"/>
</dbReference>
<dbReference type="PANTHER" id="PTHR42852">
    <property type="entry name" value="THIOL:DISULFIDE INTERCHANGE PROTEIN DSBE"/>
    <property type="match status" value="1"/>
</dbReference>
<dbReference type="OrthoDB" id="9799347at2"/>
<protein>
    <submittedName>
        <fullName evidence="2">TlpA family protein disulfide reductase</fullName>
    </submittedName>
</protein>
<dbReference type="AlphaFoldDB" id="A0A430KW78"/>
<name>A0A430KW78_9GAMM</name>
<dbReference type="SUPFAM" id="SSF52833">
    <property type="entry name" value="Thioredoxin-like"/>
    <property type="match status" value="1"/>
</dbReference>
<dbReference type="EMBL" id="RQXW01000001">
    <property type="protein sequence ID" value="RTE67767.1"/>
    <property type="molecule type" value="Genomic_DNA"/>
</dbReference>
<organism evidence="2 3">
    <name type="scientific">Amphritea opalescens</name>
    <dbReference type="NCBI Taxonomy" id="2490544"/>
    <lineage>
        <taxon>Bacteria</taxon>
        <taxon>Pseudomonadati</taxon>
        <taxon>Pseudomonadota</taxon>
        <taxon>Gammaproteobacteria</taxon>
        <taxon>Oceanospirillales</taxon>
        <taxon>Oceanospirillaceae</taxon>
        <taxon>Amphritea</taxon>
    </lineage>
</organism>
<dbReference type="Gene3D" id="3.40.30.10">
    <property type="entry name" value="Glutaredoxin"/>
    <property type="match status" value="1"/>
</dbReference>
<evidence type="ECO:0000313" key="3">
    <source>
        <dbReference type="Proteomes" id="UP000283087"/>
    </source>
</evidence>
<dbReference type="Pfam" id="PF08534">
    <property type="entry name" value="Redoxin"/>
    <property type="match status" value="1"/>
</dbReference>
<dbReference type="PROSITE" id="PS51352">
    <property type="entry name" value="THIOREDOXIN_2"/>
    <property type="match status" value="1"/>
</dbReference>
<dbReference type="InterPro" id="IPR036249">
    <property type="entry name" value="Thioredoxin-like_sf"/>
</dbReference>
<gene>
    <name evidence="2" type="ORF">EH243_02130</name>
</gene>
<reference evidence="2 3" key="1">
    <citation type="submission" date="2018-11" db="EMBL/GenBank/DDBJ databases">
        <title>The draft genome sequence of Amphritea opalescens ANRC-JH13T.</title>
        <authorList>
            <person name="Fang Z."/>
            <person name="Zhang Y."/>
            <person name="Han X."/>
        </authorList>
    </citation>
    <scope>NUCLEOTIDE SEQUENCE [LARGE SCALE GENOMIC DNA]</scope>
    <source>
        <strain evidence="2 3">ANRC-JH13</strain>
    </source>
</reference>
<keyword evidence="3" id="KW-1185">Reference proteome</keyword>
<accession>A0A430KW78</accession>
<evidence type="ECO:0000313" key="2">
    <source>
        <dbReference type="EMBL" id="RTE67767.1"/>
    </source>
</evidence>
<evidence type="ECO:0000259" key="1">
    <source>
        <dbReference type="PROSITE" id="PS51352"/>
    </source>
</evidence>
<sequence>MLIDIYSNTFNCSSLIMPSIIPPFANRTPIAKRYCYTALLIIMLCGSVLSPRVSAVESFYDDLEISQIDGSPADLNQYQGRLVLVNFWATWCPPCIEEMPSLQRLQQQFDPEKFQVIAVNLGQSGTTVAQFFSQQTFDFDLPVYLDSKGKAFGQLKIAGMPSSFLISADGVLIEKIVGAREWDHPANIKAVHEMIQE</sequence>
<dbReference type="Proteomes" id="UP000283087">
    <property type="component" value="Unassembled WGS sequence"/>
</dbReference>
<comment type="caution">
    <text evidence="2">The sequence shown here is derived from an EMBL/GenBank/DDBJ whole genome shotgun (WGS) entry which is preliminary data.</text>
</comment>
<dbReference type="InterPro" id="IPR013740">
    <property type="entry name" value="Redoxin"/>
</dbReference>
<dbReference type="InterPro" id="IPR013766">
    <property type="entry name" value="Thioredoxin_domain"/>
</dbReference>
<dbReference type="InterPro" id="IPR050553">
    <property type="entry name" value="Thioredoxin_ResA/DsbE_sf"/>
</dbReference>
<proteinExistence type="predicted"/>
<feature type="domain" description="Thioredoxin" evidence="1">
    <location>
        <begin position="44"/>
        <end position="197"/>
    </location>
</feature>
<dbReference type="GO" id="GO:0016491">
    <property type="term" value="F:oxidoreductase activity"/>
    <property type="evidence" value="ECO:0007669"/>
    <property type="project" value="InterPro"/>
</dbReference>